<dbReference type="PANTHER" id="PTHR45683">
    <property type="entry name" value="MITOCHONDRIAL NICOTINAMIDE ADENINE DINUCLEOTIDE TRANSPORTER 1-RELATED-RELATED"/>
    <property type="match status" value="1"/>
</dbReference>
<evidence type="ECO:0000256" key="6">
    <source>
        <dbReference type="ARBA" id="ARBA00022989"/>
    </source>
</evidence>
<evidence type="ECO:0000313" key="12">
    <source>
        <dbReference type="Proteomes" id="UP000187209"/>
    </source>
</evidence>
<keyword evidence="3 9" id="KW-0813">Transport</keyword>
<dbReference type="Pfam" id="PF00153">
    <property type="entry name" value="Mito_carr"/>
    <property type="match status" value="3"/>
</dbReference>
<dbReference type="EMBL" id="MPUH01001733">
    <property type="protein sequence ID" value="OMJ66385.1"/>
    <property type="molecule type" value="Genomic_DNA"/>
</dbReference>
<name>A0A1R2APL7_9CILI</name>
<dbReference type="InterPro" id="IPR002067">
    <property type="entry name" value="MCP"/>
</dbReference>
<dbReference type="OrthoDB" id="428293at2759"/>
<evidence type="ECO:0000256" key="2">
    <source>
        <dbReference type="ARBA" id="ARBA00006375"/>
    </source>
</evidence>
<dbReference type="InterPro" id="IPR044712">
    <property type="entry name" value="SLC25A32-like"/>
</dbReference>
<feature type="repeat" description="Solcar" evidence="8">
    <location>
        <begin position="101"/>
        <end position="184"/>
    </location>
</feature>
<keyword evidence="6 10" id="KW-1133">Transmembrane helix</keyword>
<proteinExistence type="inferred from homology"/>
<dbReference type="InterPro" id="IPR018108">
    <property type="entry name" value="MCP_transmembrane"/>
</dbReference>
<sequence>MDRKKRSRPEVNFISGLLAGLNNVIICAPLDTARTRLQIQGLYEKSYSGTANTLSIIYKTEGIRGLYQGSSVSILAYPLSWSLYFIIYEQLKLTTRDYTSNSLYSNIISASGAGLISTVVTNPLWLIRVRLQAQREKVSSGWEIGKNLVQKEGFLSLYRGFTASLLGIGHVIIYFPMYECFKEYMYNGYEPTLVGVLISSWVPKVCASAVSYPHELIRARMYTHDVAQDKRFCGFRGLVKYTFATEGLKGFYGGFFTNLFRILPSTFVTLYTYEKVRYFLEHN</sequence>
<evidence type="ECO:0000256" key="4">
    <source>
        <dbReference type="ARBA" id="ARBA00022692"/>
    </source>
</evidence>
<organism evidence="11 12">
    <name type="scientific">Stentor coeruleus</name>
    <dbReference type="NCBI Taxonomy" id="5963"/>
    <lineage>
        <taxon>Eukaryota</taxon>
        <taxon>Sar</taxon>
        <taxon>Alveolata</taxon>
        <taxon>Ciliophora</taxon>
        <taxon>Postciliodesmatophora</taxon>
        <taxon>Heterotrichea</taxon>
        <taxon>Heterotrichida</taxon>
        <taxon>Stentoridae</taxon>
        <taxon>Stentor</taxon>
    </lineage>
</organism>
<keyword evidence="7 8" id="KW-0472">Membrane</keyword>
<feature type="repeat" description="Solcar" evidence="8">
    <location>
        <begin position="7"/>
        <end position="94"/>
    </location>
</feature>
<accession>A0A1R2APL7</accession>
<feature type="transmembrane region" description="Helical" evidence="10">
    <location>
        <begin position="66"/>
        <end position="87"/>
    </location>
</feature>
<dbReference type="Proteomes" id="UP000187209">
    <property type="component" value="Unassembled WGS sequence"/>
</dbReference>
<comment type="caution">
    <text evidence="11">The sequence shown here is derived from an EMBL/GenBank/DDBJ whole genome shotgun (WGS) entry which is preliminary data.</text>
</comment>
<evidence type="ECO:0008006" key="13">
    <source>
        <dbReference type="Google" id="ProtNLM"/>
    </source>
</evidence>
<reference evidence="11 12" key="1">
    <citation type="submission" date="2016-11" db="EMBL/GenBank/DDBJ databases">
        <title>The macronuclear genome of Stentor coeruleus: a giant cell with tiny introns.</title>
        <authorList>
            <person name="Slabodnick M."/>
            <person name="Ruby J.G."/>
            <person name="Reiff S.B."/>
            <person name="Swart E.C."/>
            <person name="Gosai S."/>
            <person name="Prabakaran S."/>
            <person name="Witkowska E."/>
            <person name="Larue G.E."/>
            <person name="Fisher S."/>
            <person name="Freeman R.M."/>
            <person name="Gunawardena J."/>
            <person name="Chu W."/>
            <person name="Stover N.A."/>
            <person name="Gregory B.D."/>
            <person name="Nowacki M."/>
            <person name="Derisi J."/>
            <person name="Roy S.W."/>
            <person name="Marshall W.F."/>
            <person name="Sood P."/>
        </authorList>
    </citation>
    <scope>NUCLEOTIDE SEQUENCE [LARGE SCALE GENOMIC DNA]</scope>
    <source>
        <strain evidence="11">WM001</strain>
    </source>
</reference>
<feature type="repeat" description="Solcar" evidence="8">
    <location>
        <begin position="191"/>
        <end position="279"/>
    </location>
</feature>
<feature type="transmembrane region" description="Helical" evidence="10">
    <location>
        <begin position="156"/>
        <end position="177"/>
    </location>
</feature>
<dbReference type="AlphaFoldDB" id="A0A1R2APL7"/>
<evidence type="ECO:0000256" key="3">
    <source>
        <dbReference type="ARBA" id="ARBA00022448"/>
    </source>
</evidence>
<evidence type="ECO:0000256" key="1">
    <source>
        <dbReference type="ARBA" id="ARBA00004141"/>
    </source>
</evidence>
<dbReference type="GO" id="GO:0015215">
    <property type="term" value="F:nucleotide transmembrane transporter activity"/>
    <property type="evidence" value="ECO:0007669"/>
    <property type="project" value="UniProtKB-ARBA"/>
</dbReference>
<dbReference type="PROSITE" id="PS50920">
    <property type="entry name" value="SOLCAR"/>
    <property type="match status" value="3"/>
</dbReference>
<dbReference type="PRINTS" id="PR00926">
    <property type="entry name" value="MITOCARRIER"/>
</dbReference>
<evidence type="ECO:0000256" key="9">
    <source>
        <dbReference type="RuleBase" id="RU000488"/>
    </source>
</evidence>
<keyword evidence="4 8" id="KW-0812">Transmembrane</keyword>
<evidence type="ECO:0000256" key="8">
    <source>
        <dbReference type="PROSITE-ProRule" id="PRU00282"/>
    </source>
</evidence>
<keyword evidence="12" id="KW-1185">Reference proteome</keyword>
<evidence type="ECO:0000256" key="7">
    <source>
        <dbReference type="ARBA" id="ARBA00023136"/>
    </source>
</evidence>
<comment type="subcellular location">
    <subcellularLocation>
        <location evidence="1">Membrane</location>
        <topology evidence="1">Multi-pass membrane protein</topology>
    </subcellularLocation>
</comment>
<dbReference type="GO" id="GO:0016020">
    <property type="term" value="C:membrane"/>
    <property type="evidence" value="ECO:0007669"/>
    <property type="project" value="UniProtKB-SubCell"/>
</dbReference>
<feature type="transmembrane region" description="Helical" evidence="10">
    <location>
        <begin position="107"/>
        <end position="127"/>
    </location>
</feature>
<dbReference type="InterPro" id="IPR023395">
    <property type="entry name" value="MCP_dom_sf"/>
</dbReference>
<dbReference type="Gene3D" id="1.50.40.10">
    <property type="entry name" value="Mitochondrial carrier domain"/>
    <property type="match status" value="2"/>
</dbReference>
<protein>
    <recommendedName>
        <fullName evidence="13">Mitochondrial carrier protein</fullName>
    </recommendedName>
</protein>
<evidence type="ECO:0000313" key="11">
    <source>
        <dbReference type="EMBL" id="OMJ66385.1"/>
    </source>
</evidence>
<evidence type="ECO:0000256" key="10">
    <source>
        <dbReference type="SAM" id="Phobius"/>
    </source>
</evidence>
<gene>
    <name evidence="11" type="ORF">SteCoe_36785</name>
</gene>
<comment type="similarity">
    <text evidence="2 9">Belongs to the mitochondrial carrier (TC 2.A.29) family.</text>
</comment>
<keyword evidence="5" id="KW-0677">Repeat</keyword>
<evidence type="ECO:0000256" key="5">
    <source>
        <dbReference type="ARBA" id="ARBA00022737"/>
    </source>
</evidence>
<dbReference type="SUPFAM" id="SSF103506">
    <property type="entry name" value="Mitochondrial carrier"/>
    <property type="match status" value="1"/>
</dbReference>